<proteinExistence type="predicted"/>
<reference evidence="1 2" key="1">
    <citation type="journal article" date="2019" name="Nat. Ecol. Evol.">
        <title>Megaphylogeny resolves global patterns of mushroom evolution.</title>
        <authorList>
            <person name="Varga T."/>
            <person name="Krizsan K."/>
            <person name="Foldi C."/>
            <person name="Dima B."/>
            <person name="Sanchez-Garcia M."/>
            <person name="Sanchez-Ramirez S."/>
            <person name="Szollosi G.J."/>
            <person name="Szarkandi J.G."/>
            <person name="Papp V."/>
            <person name="Albert L."/>
            <person name="Andreopoulos W."/>
            <person name="Angelini C."/>
            <person name="Antonin V."/>
            <person name="Barry K.W."/>
            <person name="Bougher N.L."/>
            <person name="Buchanan P."/>
            <person name="Buyck B."/>
            <person name="Bense V."/>
            <person name="Catcheside P."/>
            <person name="Chovatia M."/>
            <person name="Cooper J."/>
            <person name="Damon W."/>
            <person name="Desjardin D."/>
            <person name="Finy P."/>
            <person name="Geml J."/>
            <person name="Haridas S."/>
            <person name="Hughes K."/>
            <person name="Justo A."/>
            <person name="Karasinski D."/>
            <person name="Kautmanova I."/>
            <person name="Kiss B."/>
            <person name="Kocsube S."/>
            <person name="Kotiranta H."/>
            <person name="LaButti K.M."/>
            <person name="Lechner B.E."/>
            <person name="Liimatainen K."/>
            <person name="Lipzen A."/>
            <person name="Lukacs Z."/>
            <person name="Mihaltcheva S."/>
            <person name="Morgado L.N."/>
            <person name="Niskanen T."/>
            <person name="Noordeloos M.E."/>
            <person name="Ohm R.A."/>
            <person name="Ortiz-Santana B."/>
            <person name="Ovrebo C."/>
            <person name="Racz N."/>
            <person name="Riley R."/>
            <person name="Savchenko A."/>
            <person name="Shiryaev A."/>
            <person name="Soop K."/>
            <person name="Spirin V."/>
            <person name="Szebenyi C."/>
            <person name="Tomsovsky M."/>
            <person name="Tulloss R.E."/>
            <person name="Uehling J."/>
            <person name="Grigoriev I.V."/>
            <person name="Vagvolgyi C."/>
            <person name="Papp T."/>
            <person name="Martin F.M."/>
            <person name="Miettinen O."/>
            <person name="Hibbett D.S."/>
            <person name="Nagy L.G."/>
        </authorList>
    </citation>
    <scope>NUCLEOTIDE SEQUENCE [LARGE SCALE GENOMIC DNA]</scope>
    <source>
        <strain evidence="1 2">NL-1719</strain>
    </source>
</reference>
<gene>
    <name evidence="1" type="ORF">BDN72DRAFT_134971</name>
</gene>
<organism evidence="1 2">
    <name type="scientific">Pluteus cervinus</name>
    <dbReference type="NCBI Taxonomy" id="181527"/>
    <lineage>
        <taxon>Eukaryota</taxon>
        <taxon>Fungi</taxon>
        <taxon>Dikarya</taxon>
        <taxon>Basidiomycota</taxon>
        <taxon>Agaricomycotina</taxon>
        <taxon>Agaricomycetes</taxon>
        <taxon>Agaricomycetidae</taxon>
        <taxon>Agaricales</taxon>
        <taxon>Pluteineae</taxon>
        <taxon>Pluteaceae</taxon>
        <taxon>Pluteus</taxon>
    </lineage>
</organism>
<name>A0ACD3BA07_9AGAR</name>
<dbReference type="EMBL" id="ML208272">
    <property type="protein sequence ID" value="TFK73837.1"/>
    <property type="molecule type" value="Genomic_DNA"/>
</dbReference>
<evidence type="ECO:0000313" key="2">
    <source>
        <dbReference type="Proteomes" id="UP000308600"/>
    </source>
</evidence>
<dbReference type="Proteomes" id="UP000308600">
    <property type="component" value="Unassembled WGS sequence"/>
</dbReference>
<accession>A0ACD3BA07</accession>
<protein>
    <submittedName>
        <fullName evidence="1">Uncharacterized protein</fullName>
    </submittedName>
</protein>
<sequence length="266" mass="30339">MAFEADLEMNDTLNLLLVAKRVAEWLSPLVYKVVVIHTDRTWPPGGLPPDRLPRYGQYVRHLLLRVTPNISDSAVESYFKHCSNLINLALWVPYSDPRSDIPFTEYLSDLPHLKELSVNIDLLAATPSKSLSQVLSRVTHLDVATDLNTWEDCEPLLHFPSLTHLSVFDDVTLDLIPIILEHIPSIEVLILWEGVEDSFTIVEGYGEYPPNEPRVAHLLCGFIQGWEIGARGIQSPWIFAEDVLERRRRERDAEESAERNYSEESS</sequence>
<evidence type="ECO:0000313" key="1">
    <source>
        <dbReference type="EMBL" id="TFK73837.1"/>
    </source>
</evidence>
<keyword evidence="2" id="KW-1185">Reference proteome</keyword>